<dbReference type="Proteomes" id="UP000008783">
    <property type="component" value="Unassembled WGS sequence"/>
</dbReference>
<dbReference type="STRING" id="418459.H6QV99"/>
<dbReference type="KEGG" id="pgr:PGTG_22670"/>
<protein>
    <submittedName>
        <fullName evidence="1">Uncharacterized protein</fullName>
    </submittedName>
</protein>
<dbReference type="EMBL" id="DS178388">
    <property type="protein sequence ID" value="EHS62800.1"/>
    <property type="molecule type" value="Genomic_DNA"/>
</dbReference>
<dbReference type="InParanoid" id="H6QV99"/>
<dbReference type="GeneID" id="13540784"/>
<dbReference type="OrthoDB" id="2507178at2759"/>
<name>H6QV99_PUCGT</name>
<dbReference type="HOGENOM" id="CLU_2528501_0_0_1"/>
<sequence length="79" mass="8952">MHSKLINEYDEEEKGAKGFKELPLQPVGAVKCCWAHILKVLNKFLGCYSNVERRMKSGKTREDVLTEAKELYKTSSGSC</sequence>
<keyword evidence="2" id="KW-1185">Reference proteome</keyword>
<reference evidence="2" key="1">
    <citation type="journal article" date="2011" name="Proc. Natl. Acad. Sci. U.S.A.">
        <title>Obligate biotrophy features unraveled by the genomic analysis of rust fungi.</title>
        <authorList>
            <person name="Duplessis S."/>
            <person name="Cuomo C.A."/>
            <person name="Lin Y.-C."/>
            <person name="Aerts A."/>
            <person name="Tisserant E."/>
            <person name="Veneault-Fourrey C."/>
            <person name="Joly D.L."/>
            <person name="Hacquard S."/>
            <person name="Amselem J."/>
            <person name="Cantarel B.L."/>
            <person name="Chiu R."/>
            <person name="Coutinho P.M."/>
            <person name="Feau N."/>
            <person name="Field M."/>
            <person name="Frey P."/>
            <person name="Gelhaye E."/>
            <person name="Goldberg J."/>
            <person name="Grabherr M.G."/>
            <person name="Kodira C.D."/>
            <person name="Kohler A."/>
            <person name="Kuees U."/>
            <person name="Lindquist E.A."/>
            <person name="Lucas S.M."/>
            <person name="Mago R."/>
            <person name="Mauceli E."/>
            <person name="Morin E."/>
            <person name="Murat C."/>
            <person name="Pangilinan J.L."/>
            <person name="Park R."/>
            <person name="Pearson M."/>
            <person name="Quesneville H."/>
            <person name="Rouhier N."/>
            <person name="Sakthikumar S."/>
            <person name="Salamov A.A."/>
            <person name="Schmutz J."/>
            <person name="Selles B."/>
            <person name="Shapiro H."/>
            <person name="Tanguay P."/>
            <person name="Tuskan G.A."/>
            <person name="Henrissat B."/>
            <person name="Van de Peer Y."/>
            <person name="Rouze P."/>
            <person name="Ellis J.G."/>
            <person name="Dodds P.N."/>
            <person name="Schein J.E."/>
            <person name="Zhong S."/>
            <person name="Hamelin R.C."/>
            <person name="Grigoriev I.V."/>
            <person name="Szabo L.J."/>
            <person name="Martin F."/>
        </authorList>
    </citation>
    <scope>NUCLEOTIDE SEQUENCE [LARGE SCALE GENOMIC DNA]</scope>
    <source>
        <strain evidence="2">CRL 75-36-700-3 / race SCCL</strain>
    </source>
</reference>
<dbReference type="RefSeq" id="XP_003888564.1">
    <property type="nucleotide sequence ID" value="XM_003888515.1"/>
</dbReference>
<dbReference type="VEuPathDB" id="FungiDB:PGTG_22670"/>
<evidence type="ECO:0000313" key="2">
    <source>
        <dbReference type="Proteomes" id="UP000008783"/>
    </source>
</evidence>
<organism evidence="1 2">
    <name type="scientific">Puccinia graminis f. sp. tritici (strain CRL 75-36-700-3 / race SCCL)</name>
    <name type="common">Black stem rust fungus</name>
    <dbReference type="NCBI Taxonomy" id="418459"/>
    <lineage>
        <taxon>Eukaryota</taxon>
        <taxon>Fungi</taxon>
        <taxon>Dikarya</taxon>
        <taxon>Basidiomycota</taxon>
        <taxon>Pucciniomycotina</taxon>
        <taxon>Pucciniomycetes</taxon>
        <taxon>Pucciniales</taxon>
        <taxon>Pucciniaceae</taxon>
        <taxon>Puccinia</taxon>
    </lineage>
</organism>
<gene>
    <name evidence="1" type="ORF">PGTG_22670</name>
</gene>
<accession>H6QV99</accession>
<dbReference type="AlphaFoldDB" id="H6QV99"/>
<evidence type="ECO:0000313" key="1">
    <source>
        <dbReference type="EMBL" id="EHS62800.1"/>
    </source>
</evidence>
<proteinExistence type="predicted"/>